<keyword evidence="5" id="KW-0808">Transferase</keyword>
<dbReference type="EMBL" id="JAPDFR010000002">
    <property type="protein sequence ID" value="KAK0389811.1"/>
    <property type="molecule type" value="Genomic_DNA"/>
</dbReference>
<organism evidence="7 8">
    <name type="scientific">Sarocladium strictum</name>
    <name type="common">Black bundle disease fungus</name>
    <name type="synonym">Acremonium strictum</name>
    <dbReference type="NCBI Taxonomy" id="5046"/>
    <lineage>
        <taxon>Eukaryota</taxon>
        <taxon>Fungi</taxon>
        <taxon>Dikarya</taxon>
        <taxon>Ascomycota</taxon>
        <taxon>Pezizomycotina</taxon>
        <taxon>Sordariomycetes</taxon>
        <taxon>Hypocreomycetidae</taxon>
        <taxon>Hypocreales</taxon>
        <taxon>Sarocladiaceae</taxon>
        <taxon>Sarocladium</taxon>
    </lineage>
</organism>
<keyword evidence="3 5" id="KW-0732">Signal</keyword>
<keyword evidence="5" id="KW-0472">Membrane</keyword>
<evidence type="ECO:0000256" key="2">
    <source>
        <dbReference type="ARBA" id="ARBA00007528"/>
    </source>
</evidence>
<gene>
    <name evidence="7" type="ORF">NLU13_3384</name>
</gene>
<dbReference type="Proteomes" id="UP001175261">
    <property type="component" value="Unassembled WGS sequence"/>
</dbReference>
<evidence type="ECO:0000256" key="4">
    <source>
        <dbReference type="ARBA" id="ARBA00023180"/>
    </source>
</evidence>
<dbReference type="GO" id="GO:0031505">
    <property type="term" value="P:fungal-type cell wall organization"/>
    <property type="evidence" value="ECO:0007669"/>
    <property type="project" value="TreeGrafter"/>
</dbReference>
<comment type="caution">
    <text evidence="7">The sequence shown here is derived from an EMBL/GenBank/DDBJ whole genome shotgun (WGS) entry which is preliminary data.</text>
</comment>
<feature type="compositionally biased region" description="Polar residues" evidence="6">
    <location>
        <begin position="442"/>
        <end position="453"/>
    </location>
</feature>
<evidence type="ECO:0000313" key="8">
    <source>
        <dbReference type="Proteomes" id="UP001175261"/>
    </source>
</evidence>
<dbReference type="InterPro" id="IPR017853">
    <property type="entry name" value="GH"/>
</dbReference>
<dbReference type="GO" id="GO:0098552">
    <property type="term" value="C:side of membrane"/>
    <property type="evidence" value="ECO:0007669"/>
    <property type="project" value="UniProtKB-KW"/>
</dbReference>
<evidence type="ECO:0000256" key="1">
    <source>
        <dbReference type="ARBA" id="ARBA00004609"/>
    </source>
</evidence>
<evidence type="ECO:0000313" key="7">
    <source>
        <dbReference type="EMBL" id="KAK0389811.1"/>
    </source>
</evidence>
<dbReference type="EC" id="2.4.1.-" evidence="5"/>
<dbReference type="SUPFAM" id="SSF51445">
    <property type="entry name" value="(Trans)glycosidases"/>
    <property type="match status" value="1"/>
</dbReference>
<dbReference type="GO" id="GO:0071970">
    <property type="term" value="P:fungal-type cell wall (1-&gt;3)-beta-D-glucan biosynthetic process"/>
    <property type="evidence" value="ECO:0007669"/>
    <property type="project" value="TreeGrafter"/>
</dbReference>
<evidence type="ECO:0000256" key="5">
    <source>
        <dbReference type="RuleBase" id="RU361209"/>
    </source>
</evidence>
<keyword evidence="4" id="KW-0325">Glycoprotein</keyword>
<dbReference type="Pfam" id="PF03198">
    <property type="entry name" value="Glyco_hydro_72"/>
    <property type="match status" value="1"/>
</dbReference>
<feature type="region of interest" description="Disordered" evidence="6">
    <location>
        <begin position="430"/>
        <end position="471"/>
    </location>
</feature>
<dbReference type="GO" id="GO:0042124">
    <property type="term" value="F:1,3-beta-glucanosyltransferase activity"/>
    <property type="evidence" value="ECO:0007669"/>
    <property type="project" value="TreeGrafter"/>
</dbReference>
<feature type="compositionally biased region" description="Low complexity" evidence="6">
    <location>
        <begin position="454"/>
        <end position="466"/>
    </location>
</feature>
<comment type="function">
    <text evidence="5">Splits internally a 1,3-beta-glucan molecule and transfers the newly generated reducing end (the donor) to the non-reducing end of another 1,3-beta-glucan molecule (the acceptor) forming a 1,3-beta linkage, resulting in the elongation of 1,3-beta-glucan chains in the cell wall.</text>
</comment>
<accession>A0AA39GM82</accession>
<dbReference type="PANTHER" id="PTHR31468">
    <property type="entry name" value="1,3-BETA-GLUCANOSYLTRANSFERASE GAS1"/>
    <property type="match status" value="1"/>
</dbReference>
<reference evidence="7" key="1">
    <citation type="submission" date="2022-10" db="EMBL/GenBank/DDBJ databases">
        <title>Determination and structural analysis of whole genome sequence of Sarocladium strictum F4-1.</title>
        <authorList>
            <person name="Hu L."/>
            <person name="Jiang Y."/>
        </authorList>
    </citation>
    <scope>NUCLEOTIDE SEQUENCE</scope>
    <source>
        <strain evidence="7">F4-1</strain>
    </source>
</reference>
<proteinExistence type="inferred from homology"/>
<feature type="signal peptide" evidence="5">
    <location>
        <begin position="1"/>
        <end position="22"/>
    </location>
</feature>
<evidence type="ECO:0000256" key="6">
    <source>
        <dbReference type="SAM" id="MobiDB-lite"/>
    </source>
</evidence>
<keyword evidence="5" id="KW-0336">GPI-anchor</keyword>
<keyword evidence="5" id="KW-0449">Lipoprotein</keyword>
<comment type="similarity">
    <text evidence="2 5">Belongs to the glycosyl hydrolase 72 family.</text>
</comment>
<sequence>MLLALIQSTLVALGALASTAMAAVKPLEIKGQEFVDADTGNKFQIVGMAYQPGGSAGYNPTTGVDPLSHPEECKRDAALMQILGVNAIRVYNLDPNINHDECASIFNDAGMYMMIDVNSPLPGEAIASVEPWTTYHVGYLNRTFAIVEAFSNYPNTLLFFSANEVIERDESVEFAPQYLRAVTRDLKNYIKNNIKRQIPVGYSAADVRKMLWDTWNYLQCSEDDDKDDMSRADLFALNSYSWCGPDATFTTSSYDKLVQGFKDSSIPIFFSEYGCNEVQPRVWNEVNSMYGSDMVGTFSGGVVYEYTMEDNNYGLVNITGDTLTILSDFNRLKEKFAGIKWKDVQSQKASSSAPKVPKCSSSLIKQSAFNSNFTLPRPPPGAQELIDDGISPKPQGKIVKISDYQVTLEVRDPEGKEIKGLKVVPVNSFNMAGENDADTGTGEHSTSENKNGTDGSDSSSSNNNSSGDDDDAAVLTKPMMWAVVLPLVAMFFA</sequence>
<dbReference type="Gene3D" id="3.20.20.80">
    <property type="entry name" value="Glycosidases"/>
    <property type="match status" value="1"/>
</dbReference>
<feature type="chain" id="PRO_5041483345" description="1,3-beta-glucanosyltransferase" evidence="5">
    <location>
        <begin position="23"/>
        <end position="493"/>
    </location>
</feature>
<dbReference type="PANTHER" id="PTHR31468:SF4">
    <property type="entry name" value="1,3-BETA-GLUCANOSYLTRANSFERASE GAS3-RELATED"/>
    <property type="match status" value="1"/>
</dbReference>
<evidence type="ECO:0000256" key="3">
    <source>
        <dbReference type="ARBA" id="ARBA00022729"/>
    </source>
</evidence>
<keyword evidence="8" id="KW-1185">Reference proteome</keyword>
<dbReference type="GO" id="GO:0005886">
    <property type="term" value="C:plasma membrane"/>
    <property type="evidence" value="ECO:0007669"/>
    <property type="project" value="UniProtKB-SubCell"/>
</dbReference>
<dbReference type="InterPro" id="IPR004886">
    <property type="entry name" value="Glucanosyltransferase"/>
</dbReference>
<name>A0AA39GM82_SARSR</name>
<protein>
    <recommendedName>
        <fullName evidence="5">1,3-beta-glucanosyltransferase</fullName>
        <ecNumber evidence="5">2.4.1.-</ecNumber>
    </recommendedName>
</protein>
<dbReference type="AlphaFoldDB" id="A0AA39GM82"/>
<comment type="subcellular location">
    <subcellularLocation>
        <location evidence="1 5">Cell membrane</location>
        <topology evidence="1 5">Lipid-anchor</topology>
        <topology evidence="1 5">GPI-anchor</topology>
    </subcellularLocation>
</comment>